<evidence type="ECO:0000313" key="4">
    <source>
        <dbReference type="Proteomes" id="UP000246050"/>
    </source>
</evidence>
<dbReference type="SUPFAM" id="SSF53098">
    <property type="entry name" value="Ribonuclease H-like"/>
    <property type="match status" value="1"/>
</dbReference>
<dbReference type="AlphaFoldDB" id="A0A317D7P1"/>
<feature type="domain" description="Integrase catalytic" evidence="2">
    <location>
        <begin position="122"/>
        <end position="285"/>
    </location>
</feature>
<sequence>MIEQTLQALTGVGTPVRTAWRLLGRARATHYRHAGGKVHGPKQRRRPGPQALNDGERAAVLQVINRAGYSDLSIGQIFIRELDEGRYWCSLSSMYRIAAAAGQSRERRRQATHPAKVKPELVADAPSQVWSWDITKIRGPVKGVWYHLYVLIDIYSRYNPGWIIAAAEDSVLARDFIDEAIARNGQVPHTVHADRGTSMTSQPVSALLVNLGVTRTHSRPQVSDDNPFSEAQFKTLKYLHDFPGSFPSLSAARAFCDGFFTEYNHVHRHSGIGWHTPASVHFATTGPVDDARQATLDAARAAHPER</sequence>
<reference evidence="3 4" key="1">
    <citation type="submission" date="2018-05" db="EMBL/GenBank/DDBJ databases">
        <title>Micromonosporas from Atacama Desert.</title>
        <authorList>
            <person name="Carro L."/>
            <person name="Golinska P."/>
            <person name="Klenk H.-P."/>
            <person name="Goodfellow M."/>
        </authorList>
    </citation>
    <scope>NUCLEOTIDE SEQUENCE [LARGE SCALE GENOMIC DNA]</scope>
    <source>
        <strain evidence="3 4">4G51</strain>
    </source>
</reference>
<dbReference type="RefSeq" id="WP_109804464.1">
    <property type="nucleotide sequence ID" value="NZ_QGKS01000343.1"/>
</dbReference>
<feature type="non-terminal residue" evidence="3">
    <location>
        <position position="306"/>
    </location>
</feature>
<organism evidence="3 4">
    <name type="scientific">Micromonospora sicca</name>
    <dbReference type="NCBI Taxonomy" id="2202420"/>
    <lineage>
        <taxon>Bacteria</taxon>
        <taxon>Bacillati</taxon>
        <taxon>Actinomycetota</taxon>
        <taxon>Actinomycetes</taxon>
        <taxon>Micromonosporales</taxon>
        <taxon>Micromonosporaceae</taxon>
        <taxon>Micromonospora</taxon>
    </lineage>
</organism>
<dbReference type="Proteomes" id="UP000246050">
    <property type="component" value="Unassembled WGS sequence"/>
</dbReference>
<dbReference type="InterPro" id="IPR001584">
    <property type="entry name" value="Integrase_cat-core"/>
</dbReference>
<dbReference type="InterPro" id="IPR036397">
    <property type="entry name" value="RNaseH_sf"/>
</dbReference>
<protein>
    <submittedName>
        <fullName evidence="3">IS3 family transposase</fullName>
    </submittedName>
</protein>
<dbReference type="EMBL" id="QGKS01000343">
    <property type="protein sequence ID" value="PWR10901.1"/>
    <property type="molecule type" value="Genomic_DNA"/>
</dbReference>
<comment type="caution">
    <text evidence="3">The sequence shown here is derived from an EMBL/GenBank/DDBJ whole genome shotgun (WGS) entry which is preliminary data.</text>
</comment>
<evidence type="ECO:0000313" key="3">
    <source>
        <dbReference type="EMBL" id="PWR10901.1"/>
    </source>
</evidence>
<dbReference type="Gene3D" id="3.30.420.10">
    <property type="entry name" value="Ribonuclease H-like superfamily/Ribonuclease H"/>
    <property type="match status" value="1"/>
</dbReference>
<dbReference type="GO" id="GO:0015074">
    <property type="term" value="P:DNA integration"/>
    <property type="evidence" value="ECO:0007669"/>
    <property type="project" value="InterPro"/>
</dbReference>
<feature type="region of interest" description="Disordered" evidence="1">
    <location>
        <begin position="31"/>
        <end position="52"/>
    </location>
</feature>
<evidence type="ECO:0000256" key="1">
    <source>
        <dbReference type="SAM" id="MobiDB-lite"/>
    </source>
</evidence>
<dbReference type="PANTHER" id="PTHR46889:SF4">
    <property type="entry name" value="TRANSPOSASE INSO FOR INSERTION SEQUENCE ELEMENT IS911B-RELATED"/>
    <property type="match status" value="1"/>
</dbReference>
<dbReference type="OrthoDB" id="52928at2"/>
<dbReference type="InterPro" id="IPR012337">
    <property type="entry name" value="RNaseH-like_sf"/>
</dbReference>
<dbReference type="Pfam" id="PF00665">
    <property type="entry name" value="rve"/>
    <property type="match status" value="1"/>
</dbReference>
<accession>A0A317D7P1</accession>
<gene>
    <name evidence="3" type="ORF">DKT69_27940</name>
</gene>
<name>A0A317D7P1_9ACTN</name>
<feature type="compositionally biased region" description="Basic residues" evidence="1">
    <location>
        <begin position="31"/>
        <end position="47"/>
    </location>
</feature>
<dbReference type="PROSITE" id="PS50994">
    <property type="entry name" value="INTEGRASE"/>
    <property type="match status" value="1"/>
</dbReference>
<dbReference type="InterPro" id="IPR050900">
    <property type="entry name" value="Transposase_IS3/IS150/IS904"/>
</dbReference>
<dbReference type="GO" id="GO:0003676">
    <property type="term" value="F:nucleic acid binding"/>
    <property type="evidence" value="ECO:0007669"/>
    <property type="project" value="InterPro"/>
</dbReference>
<evidence type="ECO:0000259" key="2">
    <source>
        <dbReference type="PROSITE" id="PS50994"/>
    </source>
</evidence>
<proteinExistence type="predicted"/>
<dbReference type="PANTHER" id="PTHR46889">
    <property type="entry name" value="TRANSPOSASE INSF FOR INSERTION SEQUENCE IS3B-RELATED"/>
    <property type="match status" value="1"/>
</dbReference>